<dbReference type="PANTHER" id="PTHR33606:SF3">
    <property type="entry name" value="PROTEIN YCII"/>
    <property type="match status" value="1"/>
</dbReference>
<evidence type="ECO:0000256" key="1">
    <source>
        <dbReference type="ARBA" id="ARBA00007689"/>
    </source>
</evidence>
<proteinExistence type="inferred from homology"/>
<dbReference type="OrthoDB" id="9797014at2"/>
<dbReference type="SUPFAM" id="SSF54909">
    <property type="entry name" value="Dimeric alpha+beta barrel"/>
    <property type="match status" value="1"/>
</dbReference>
<accession>A0A2R4BNF2</accession>
<dbReference type="Gene3D" id="3.30.70.1060">
    <property type="entry name" value="Dimeric alpha+beta barrel"/>
    <property type="match status" value="1"/>
</dbReference>
<gene>
    <name evidence="3" type="ORF">Tharo_1971</name>
</gene>
<evidence type="ECO:0000259" key="2">
    <source>
        <dbReference type="Pfam" id="PF03795"/>
    </source>
</evidence>
<dbReference type="InterPro" id="IPR051807">
    <property type="entry name" value="Sec-metab_biosynth-assoc"/>
</dbReference>
<dbReference type="Proteomes" id="UP000241885">
    <property type="component" value="Chromosome"/>
</dbReference>
<dbReference type="RefSeq" id="WP_107221046.1">
    <property type="nucleotide sequence ID" value="NZ_CP028339.1"/>
</dbReference>
<evidence type="ECO:0000313" key="3">
    <source>
        <dbReference type="EMBL" id="AVR88877.1"/>
    </source>
</evidence>
<name>A0A2R4BNF2_THAAR</name>
<reference evidence="3 4" key="1">
    <citation type="submission" date="2018-03" db="EMBL/GenBank/DDBJ databases">
        <title>Complete genome sequence of Thauera aromatica, a model organism for studying aromatic compound degradation under denitrifying conditions.</title>
        <authorList>
            <person name="Lo H.-Y."/>
            <person name="Goris T."/>
            <person name="Boll M."/>
            <person name="Mueller J.A."/>
        </authorList>
    </citation>
    <scope>NUCLEOTIDE SEQUENCE [LARGE SCALE GENOMIC DNA]</scope>
    <source>
        <strain evidence="3 4">K172</strain>
    </source>
</reference>
<protein>
    <submittedName>
        <fullName evidence="3">YciL protein</fullName>
    </submittedName>
</protein>
<dbReference type="PANTHER" id="PTHR33606">
    <property type="entry name" value="PROTEIN YCII"/>
    <property type="match status" value="1"/>
</dbReference>
<comment type="similarity">
    <text evidence="1">Belongs to the YciI family.</text>
</comment>
<dbReference type="InterPro" id="IPR005545">
    <property type="entry name" value="YCII"/>
</dbReference>
<dbReference type="NCBIfam" id="NF008473">
    <property type="entry name" value="PRK11370.1"/>
    <property type="match status" value="1"/>
</dbReference>
<dbReference type="InterPro" id="IPR011008">
    <property type="entry name" value="Dimeric_a/b-barrel"/>
</dbReference>
<dbReference type="Pfam" id="PF03795">
    <property type="entry name" value="YCII"/>
    <property type="match status" value="1"/>
</dbReference>
<dbReference type="AlphaFoldDB" id="A0A2R4BNF2"/>
<dbReference type="EMBL" id="CP028339">
    <property type="protein sequence ID" value="AVR88877.1"/>
    <property type="molecule type" value="Genomic_DNA"/>
</dbReference>
<dbReference type="KEGG" id="tak:Tharo_1971"/>
<evidence type="ECO:0000313" key="4">
    <source>
        <dbReference type="Proteomes" id="UP000241885"/>
    </source>
</evidence>
<keyword evidence="4" id="KW-1185">Reference proteome</keyword>
<feature type="domain" description="YCII-related" evidence="2">
    <location>
        <begin position="1"/>
        <end position="95"/>
    </location>
</feature>
<sequence>MFYALIGEDAPGTLETRLAVRAEHLARLEALRDEGRLLLAGPMPAIDSPDPGPAGFAGSLVVAEFDSLASAERWLAEDPYARQGVFARTTVRPFRKVLP</sequence>
<organism evidence="3 4">
    <name type="scientific">Thauera aromatica K172</name>
    <dbReference type="NCBI Taxonomy" id="44139"/>
    <lineage>
        <taxon>Bacteria</taxon>
        <taxon>Pseudomonadati</taxon>
        <taxon>Pseudomonadota</taxon>
        <taxon>Betaproteobacteria</taxon>
        <taxon>Rhodocyclales</taxon>
        <taxon>Zoogloeaceae</taxon>
        <taxon>Thauera</taxon>
    </lineage>
</organism>